<accession>A0ABV8JKW6</accession>
<evidence type="ECO:0000256" key="7">
    <source>
        <dbReference type="PROSITE-ProRule" id="PRU01091"/>
    </source>
</evidence>
<dbReference type="SMART" id="SM00448">
    <property type="entry name" value="REC"/>
    <property type="match status" value="1"/>
</dbReference>
<keyword evidence="4 7" id="KW-0238">DNA-binding</keyword>
<dbReference type="Pfam" id="PF00486">
    <property type="entry name" value="Trans_reg_C"/>
    <property type="match status" value="1"/>
</dbReference>
<feature type="domain" description="Response regulatory" evidence="8">
    <location>
        <begin position="3"/>
        <end position="116"/>
    </location>
</feature>
<feature type="DNA-binding region" description="OmpR/PhoB-type" evidence="7">
    <location>
        <begin position="125"/>
        <end position="225"/>
    </location>
</feature>
<dbReference type="CDD" id="cd17574">
    <property type="entry name" value="REC_OmpR"/>
    <property type="match status" value="1"/>
</dbReference>
<keyword evidence="2" id="KW-0902">Two-component regulatory system</keyword>
<dbReference type="InterPro" id="IPR001867">
    <property type="entry name" value="OmpR/PhoB-type_DNA-bd"/>
</dbReference>
<dbReference type="PROSITE" id="PS50110">
    <property type="entry name" value="RESPONSE_REGULATORY"/>
    <property type="match status" value="1"/>
</dbReference>
<dbReference type="SMART" id="SM00862">
    <property type="entry name" value="Trans_reg_C"/>
    <property type="match status" value="1"/>
</dbReference>
<feature type="domain" description="OmpR/PhoB-type" evidence="9">
    <location>
        <begin position="125"/>
        <end position="225"/>
    </location>
</feature>
<dbReference type="SUPFAM" id="SSF52172">
    <property type="entry name" value="CheY-like"/>
    <property type="match status" value="1"/>
</dbReference>
<keyword evidence="5" id="KW-0804">Transcription</keyword>
<protein>
    <submittedName>
        <fullName evidence="10">Response regulator transcription factor</fullName>
    </submittedName>
</protein>
<evidence type="ECO:0000256" key="3">
    <source>
        <dbReference type="ARBA" id="ARBA00023015"/>
    </source>
</evidence>
<dbReference type="InterPro" id="IPR011006">
    <property type="entry name" value="CheY-like_superfamily"/>
</dbReference>
<dbReference type="Proteomes" id="UP001595843">
    <property type="component" value="Unassembled WGS sequence"/>
</dbReference>
<evidence type="ECO:0000256" key="1">
    <source>
        <dbReference type="ARBA" id="ARBA00022553"/>
    </source>
</evidence>
<organism evidence="10 11">
    <name type="scientific">Salinithrix halophila</name>
    <dbReference type="NCBI Taxonomy" id="1485204"/>
    <lineage>
        <taxon>Bacteria</taxon>
        <taxon>Bacillati</taxon>
        <taxon>Bacillota</taxon>
        <taxon>Bacilli</taxon>
        <taxon>Bacillales</taxon>
        <taxon>Thermoactinomycetaceae</taxon>
        <taxon>Salinithrix</taxon>
    </lineage>
</organism>
<dbReference type="InterPro" id="IPR036388">
    <property type="entry name" value="WH-like_DNA-bd_sf"/>
</dbReference>
<proteinExistence type="predicted"/>
<evidence type="ECO:0000313" key="10">
    <source>
        <dbReference type="EMBL" id="MFC4077846.1"/>
    </source>
</evidence>
<dbReference type="CDD" id="cd00383">
    <property type="entry name" value="trans_reg_C"/>
    <property type="match status" value="1"/>
</dbReference>
<dbReference type="Gene3D" id="3.40.50.2300">
    <property type="match status" value="1"/>
</dbReference>
<comment type="caution">
    <text evidence="10">The sequence shown here is derived from an EMBL/GenBank/DDBJ whole genome shotgun (WGS) entry which is preliminary data.</text>
</comment>
<keyword evidence="11" id="KW-1185">Reference proteome</keyword>
<dbReference type="InterPro" id="IPR001789">
    <property type="entry name" value="Sig_transdc_resp-reg_receiver"/>
</dbReference>
<dbReference type="PROSITE" id="PS51755">
    <property type="entry name" value="OMPR_PHOB"/>
    <property type="match status" value="1"/>
</dbReference>
<keyword evidence="1 6" id="KW-0597">Phosphoprotein</keyword>
<evidence type="ECO:0000256" key="6">
    <source>
        <dbReference type="PROSITE-ProRule" id="PRU00169"/>
    </source>
</evidence>
<evidence type="ECO:0000259" key="9">
    <source>
        <dbReference type="PROSITE" id="PS51755"/>
    </source>
</evidence>
<evidence type="ECO:0000256" key="2">
    <source>
        <dbReference type="ARBA" id="ARBA00023012"/>
    </source>
</evidence>
<dbReference type="Gene3D" id="1.10.10.10">
    <property type="entry name" value="Winged helix-like DNA-binding domain superfamily/Winged helix DNA-binding domain"/>
    <property type="match status" value="1"/>
</dbReference>
<dbReference type="InterPro" id="IPR039420">
    <property type="entry name" value="WalR-like"/>
</dbReference>
<reference evidence="11" key="1">
    <citation type="journal article" date="2019" name="Int. J. Syst. Evol. Microbiol.">
        <title>The Global Catalogue of Microorganisms (GCM) 10K type strain sequencing project: providing services to taxonomists for standard genome sequencing and annotation.</title>
        <authorList>
            <consortium name="The Broad Institute Genomics Platform"/>
            <consortium name="The Broad Institute Genome Sequencing Center for Infectious Disease"/>
            <person name="Wu L."/>
            <person name="Ma J."/>
        </authorList>
    </citation>
    <scope>NUCLEOTIDE SEQUENCE [LARGE SCALE GENOMIC DNA]</scope>
    <source>
        <strain evidence="11">IBRC-M 10813</strain>
    </source>
</reference>
<name>A0ABV8JKW6_9BACL</name>
<evidence type="ECO:0000259" key="8">
    <source>
        <dbReference type="PROSITE" id="PS50110"/>
    </source>
</evidence>
<feature type="modified residue" description="4-aspartylphosphate" evidence="6">
    <location>
        <position position="52"/>
    </location>
</feature>
<evidence type="ECO:0000256" key="4">
    <source>
        <dbReference type="ARBA" id="ARBA00023125"/>
    </source>
</evidence>
<dbReference type="RefSeq" id="WP_380705687.1">
    <property type="nucleotide sequence ID" value="NZ_JBHSAP010000018.1"/>
</dbReference>
<dbReference type="Pfam" id="PF00072">
    <property type="entry name" value="Response_reg"/>
    <property type="match status" value="1"/>
</dbReference>
<sequence>MEKILLVEDDQTLALGIQYTLEDEDMKVEVAHSVEEGYQLHQEKSFDLILLDISLPDGNGYDLCKKIRETDETPIIFLTANDDEVNIVRGLDLGADDYITKPFRVKELVSRIKATIRRNRMVNQNKKMHFRDLVIDFANHKVLKNGKDVFLTPIEYKLLVTLAKNRQQVLTRHQILDKIWDSSGEFIDNNTLSVHIRRLRGKIEDDPTNPVYILTIRGVGYKFGTI</sequence>
<dbReference type="EMBL" id="JBHSAP010000018">
    <property type="protein sequence ID" value="MFC4077846.1"/>
    <property type="molecule type" value="Genomic_DNA"/>
</dbReference>
<keyword evidence="3" id="KW-0805">Transcription regulation</keyword>
<evidence type="ECO:0000256" key="5">
    <source>
        <dbReference type="ARBA" id="ARBA00023163"/>
    </source>
</evidence>
<evidence type="ECO:0000313" key="11">
    <source>
        <dbReference type="Proteomes" id="UP001595843"/>
    </source>
</evidence>
<dbReference type="PANTHER" id="PTHR48111:SF73">
    <property type="entry name" value="ALKALINE PHOSPHATASE SYNTHESIS TRANSCRIPTIONAL REGULATORY PROTEIN PHOP"/>
    <property type="match status" value="1"/>
</dbReference>
<gene>
    <name evidence="10" type="ORF">ACFOUO_13665</name>
</gene>
<dbReference type="PANTHER" id="PTHR48111">
    <property type="entry name" value="REGULATOR OF RPOS"/>
    <property type="match status" value="1"/>
</dbReference>
<dbReference type="Gene3D" id="6.10.250.690">
    <property type="match status" value="1"/>
</dbReference>